<organism evidence="2 3">
    <name type="scientific">Candidatus Vogelbacteria bacterium CG10_big_fil_rev_8_21_14_0_10_51_16</name>
    <dbReference type="NCBI Taxonomy" id="1975045"/>
    <lineage>
        <taxon>Bacteria</taxon>
        <taxon>Candidatus Vogeliibacteriota</taxon>
    </lineage>
</organism>
<dbReference type="EMBL" id="PCYI01000006">
    <property type="protein sequence ID" value="PIR45122.1"/>
    <property type="molecule type" value="Genomic_DNA"/>
</dbReference>
<dbReference type="InterPro" id="IPR012902">
    <property type="entry name" value="N_methyl_site"/>
</dbReference>
<gene>
    <name evidence="2" type="ORF">COV10_01190</name>
</gene>
<keyword evidence="1" id="KW-0472">Membrane</keyword>
<evidence type="ECO:0000313" key="3">
    <source>
        <dbReference type="Proteomes" id="UP000228767"/>
    </source>
</evidence>
<feature type="transmembrane region" description="Helical" evidence="1">
    <location>
        <begin position="71"/>
        <end position="97"/>
    </location>
</feature>
<dbReference type="Pfam" id="PF07963">
    <property type="entry name" value="N_methyl"/>
    <property type="match status" value="1"/>
</dbReference>
<proteinExistence type="predicted"/>
<name>A0A2H0RF04_9BACT</name>
<keyword evidence="1" id="KW-0812">Transmembrane</keyword>
<dbReference type="InterPro" id="IPR008969">
    <property type="entry name" value="CarboxyPept-like_regulatory"/>
</dbReference>
<dbReference type="PROSITE" id="PS00409">
    <property type="entry name" value="PROKAR_NTER_METHYL"/>
    <property type="match status" value="1"/>
</dbReference>
<dbReference type="Proteomes" id="UP000228767">
    <property type="component" value="Unassembled WGS sequence"/>
</dbReference>
<evidence type="ECO:0000256" key="1">
    <source>
        <dbReference type="SAM" id="Phobius"/>
    </source>
</evidence>
<reference evidence="2 3" key="1">
    <citation type="submission" date="2017-09" db="EMBL/GenBank/DDBJ databases">
        <title>Depth-based differentiation of microbial function through sediment-hosted aquifers and enrichment of novel symbionts in the deep terrestrial subsurface.</title>
        <authorList>
            <person name="Probst A.J."/>
            <person name="Ladd B."/>
            <person name="Jarett J.K."/>
            <person name="Geller-Mcgrath D.E."/>
            <person name="Sieber C.M."/>
            <person name="Emerson J.B."/>
            <person name="Anantharaman K."/>
            <person name="Thomas B.C."/>
            <person name="Malmstrom R."/>
            <person name="Stieglmeier M."/>
            <person name="Klingl A."/>
            <person name="Woyke T."/>
            <person name="Ryan C.M."/>
            <person name="Banfield J.F."/>
        </authorList>
    </citation>
    <scope>NUCLEOTIDE SEQUENCE [LARGE SCALE GENOMIC DNA]</scope>
    <source>
        <strain evidence="2">CG10_big_fil_rev_8_21_14_0_10_51_16</strain>
    </source>
</reference>
<evidence type="ECO:0000313" key="2">
    <source>
        <dbReference type="EMBL" id="PIR45122.1"/>
    </source>
</evidence>
<dbReference type="Pfam" id="PF13620">
    <property type="entry name" value="CarboxypepD_reg"/>
    <property type="match status" value="1"/>
</dbReference>
<dbReference type="Gene3D" id="2.60.40.1120">
    <property type="entry name" value="Carboxypeptidase-like, regulatory domain"/>
    <property type="match status" value="1"/>
</dbReference>
<dbReference type="SUPFAM" id="SSF49464">
    <property type="entry name" value="Carboxypeptidase regulatory domain-like"/>
    <property type="match status" value="1"/>
</dbReference>
<accession>A0A2H0RF04</accession>
<comment type="caution">
    <text evidence="2">The sequence shown here is derived from an EMBL/GenBank/DDBJ whole genome shotgun (WGS) entry which is preliminary data.</text>
</comment>
<sequence length="506" mass="53565">MRQHYFLMNLLLFAIMFLSLQQSRAPKLTCRMSHVRVTRLCASCTRSHVTCHVSYVPPLKFQRGFTLVETLVAASILAILAVAIYLSFSTVIGATVASRAKVAATLLANEQLEVMRNLPYSEVGLVGGVPAGVVTRETEVVRDGYTFAVVTAIRNIDDPYDGTIESSPADTAPADYKLAQVTITCAKCADFAPVELATTLAPLGVEGESGNGALFVRVIDAAGEPVSGATVRIVNGEAFPAIDITDITDLNGRYQLVDVPPGELAYMVTVSKSGYSSDITHAPSLENPDPVLPPATVAAGQGTSLGFSIDKTSAISVNTLLEDCSVVGLADFSLWGEKLIGGEAESEPVYKYLSELVADGNGSLVVGLLEWDIYRVRPEGLTYNIVGTTPAFPFALAPGTNASARVLVRAQNPAGLLVRVRDLGAGTPVADAEITLARGLFSVSEYSTTTSQGGCEPEGSVYFAGLESGGSPYELTIVHPSYQTIVDDSIVVDTPWQEVVFSLSPQ</sequence>
<evidence type="ECO:0008006" key="4">
    <source>
        <dbReference type="Google" id="ProtNLM"/>
    </source>
</evidence>
<dbReference type="AlphaFoldDB" id="A0A2H0RF04"/>
<dbReference type="NCBIfam" id="TIGR02532">
    <property type="entry name" value="IV_pilin_GFxxxE"/>
    <property type="match status" value="1"/>
</dbReference>
<protein>
    <recommendedName>
        <fullName evidence="4">Prepilin-type N-terminal cleavage/methylation domain-containing protein</fullName>
    </recommendedName>
</protein>
<keyword evidence="1" id="KW-1133">Transmembrane helix</keyword>